<dbReference type="InterPro" id="IPR013538">
    <property type="entry name" value="ASHA1/2-like_C"/>
</dbReference>
<dbReference type="Proteomes" id="UP000435177">
    <property type="component" value="Unassembled WGS sequence"/>
</dbReference>
<feature type="domain" description="PDZ" evidence="3">
    <location>
        <begin position="154"/>
        <end position="224"/>
    </location>
</feature>
<keyword evidence="5" id="KW-1185">Reference proteome</keyword>
<organism evidence="4 5">
    <name type="scientific">Paenibacillus campinasensis</name>
    <dbReference type="NCBI Taxonomy" id="66347"/>
    <lineage>
        <taxon>Bacteria</taxon>
        <taxon>Bacillati</taxon>
        <taxon>Bacillota</taxon>
        <taxon>Bacilli</taxon>
        <taxon>Bacillales</taxon>
        <taxon>Paenibacillaceae</taxon>
        <taxon>Paenibacillus</taxon>
    </lineage>
</organism>
<dbReference type="SUPFAM" id="SSF55961">
    <property type="entry name" value="Bet v1-like"/>
    <property type="match status" value="1"/>
</dbReference>
<evidence type="ECO:0000313" key="5">
    <source>
        <dbReference type="Proteomes" id="UP000435177"/>
    </source>
</evidence>
<sequence>MGNIFNHVKREILIRSTPERAWSALTDPEERNRWETRHCRIDLTVGGIVELDYGWGVSYRGKIVELIPYKKLALQNEAGEFTIWTLEEHADGTLVAIEYTGHWASEQEYMMMDNMAFGTYRFMQNMKYVLEDSKDIRSSFWTSWIGVQHYTYQDHEVSGTKVLEVIPNTSADGIIEAGDVIVQADDHCIQNYDQLEEKVTSMQPGDPITLTWIRNGQPMQTTLTVLPYGQRTPAERT</sequence>
<proteinExistence type="inferred from homology"/>
<evidence type="ECO:0000259" key="2">
    <source>
        <dbReference type="Pfam" id="PF08327"/>
    </source>
</evidence>
<dbReference type="Pfam" id="PF13180">
    <property type="entry name" value="PDZ_2"/>
    <property type="match status" value="1"/>
</dbReference>
<dbReference type="SUPFAM" id="SSF50156">
    <property type="entry name" value="PDZ domain-like"/>
    <property type="match status" value="1"/>
</dbReference>
<evidence type="ECO:0000256" key="1">
    <source>
        <dbReference type="ARBA" id="ARBA00006817"/>
    </source>
</evidence>
<protein>
    <submittedName>
        <fullName evidence="4">PDZ domain-containing protein</fullName>
    </submittedName>
</protein>
<reference evidence="4 5" key="1">
    <citation type="submission" date="2019-11" db="EMBL/GenBank/DDBJ databases">
        <title>Draft genome sequences of five Paenibacillus species of dairy origin.</title>
        <authorList>
            <person name="Olajide A.M."/>
            <person name="Chen S."/>
            <person name="Lapointe G."/>
        </authorList>
    </citation>
    <scope>NUCLEOTIDE SEQUENCE [LARGE SCALE GENOMIC DNA]</scope>
    <source>
        <strain evidence="4 5">3CS1</strain>
    </source>
</reference>
<dbReference type="Pfam" id="PF08327">
    <property type="entry name" value="AHSA1"/>
    <property type="match status" value="1"/>
</dbReference>
<comment type="caution">
    <text evidence="4">The sequence shown here is derived from an EMBL/GenBank/DDBJ whole genome shotgun (WGS) entry which is preliminary data.</text>
</comment>
<dbReference type="RefSeq" id="WP_095399109.1">
    <property type="nucleotide sequence ID" value="NZ_WOAA01000023.1"/>
</dbReference>
<dbReference type="InterPro" id="IPR023393">
    <property type="entry name" value="START-like_dom_sf"/>
</dbReference>
<accession>A0ABW9T6Z5</accession>
<comment type="similarity">
    <text evidence="1">Belongs to the AHA1 family.</text>
</comment>
<dbReference type="InterPro" id="IPR001478">
    <property type="entry name" value="PDZ"/>
</dbReference>
<dbReference type="InterPro" id="IPR036034">
    <property type="entry name" value="PDZ_sf"/>
</dbReference>
<dbReference type="CDD" id="cd07814">
    <property type="entry name" value="SRPBCC_CalC_Aha1-like"/>
    <property type="match status" value="1"/>
</dbReference>
<name>A0ABW9T6Z5_9BACL</name>
<dbReference type="Gene3D" id="3.30.530.20">
    <property type="match status" value="1"/>
</dbReference>
<feature type="domain" description="Activator of Hsp90 ATPase homologue 1/2-like C-terminal" evidence="2">
    <location>
        <begin position="17"/>
        <end position="130"/>
    </location>
</feature>
<evidence type="ECO:0000313" key="4">
    <source>
        <dbReference type="EMBL" id="MUG68186.1"/>
    </source>
</evidence>
<evidence type="ECO:0000259" key="3">
    <source>
        <dbReference type="Pfam" id="PF13180"/>
    </source>
</evidence>
<dbReference type="EMBL" id="WOAA01000023">
    <property type="protein sequence ID" value="MUG68186.1"/>
    <property type="molecule type" value="Genomic_DNA"/>
</dbReference>
<dbReference type="Gene3D" id="2.30.42.10">
    <property type="match status" value="1"/>
</dbReference>
<gene>
    <name evidence="4" type="ORF">GNP94_19580</name>
</gene>